<dbReference type="KEGG" id="thyd:TTHT_1295"/>
<dbReference type="InterPro" id="IPR023346">
    <property type="entry name" value="Lysozyme-like_dom_sf"/>
</dbReference>
<keyword evidence="6" id="KW-0121">Carboxypeptidase</keyword>
<keyword evidence="24" id="KW-1185">Reference proteome</keyword>
<evidence type="ECO:0000256" key="12">
    <source>
        <dbReference type="ARBA" id="ARBA00022960"/>
    </source>
</evidence>
<reference evidence="23 24" key="1">
    <citation type="journal article" date="2012" name="Extremophiles">
        <title>Thermotomaculum hydrothermale gen. nov., sp. nov., a novel heterotrophic thermophile within the phylum Acidobacteria from a deep-sea hydrothermal vent chimney in the Southern Okinawa Trough.</title>
        <authorList>
            <person name="Izumi H."/>
            <person name="Nunoura T."/>
            <person name="Miyazaki M."/>
            <person name="Mino S."/>
            <person name="Toki T."/>
            <person name="Takai K."/>
            <person name="Sako Y."/>
            <person name="Sawabe T."/>
            <person name="Nakagawa S."/>
        </authorList>
    </citation>
    <scope>NUCLEOTIDE SEQUENCE [LARGE SCALE GENOMIC DNA]</scope>
    <source>
        <strain evidence="23 24">AC55</strain>
    </source>
</reference>
<dbReference type="Gene3D" id="1.10.3810.10">
    <property type="entry name" value="Biosynthetic peptidoglycan transglycosylase-like"/>
    <property type="match status" value="1"/>
</dbReference>
<evidence type="ECO:0000256" key="17">
    <source>
        <dbReference type="ARBA" id="ARBA00023316"/>
    </source>
</evidence>
<dbReference type="GO" id="GO:0006508">
    <property type="term" value="P:proteolysis"/>
    <property type="evidence" value="ECO:0007669"/>
    <property type="project" value="UniProtKB-KW"/>
</dbReference>
<evidence type="ECO:0000256" key="7">
    <source>
        <dbReference type="ARBA" id="ARBA00022670"/>
    </source>
</evidence>
<comment type="similarity">
    <text evidence="4">In the N-terminal section; belongs to the glycosyltransferase 51 family.</text>
</comment>
<dbReference type="RefSeq" id="WP_201327115.1">
    <property type="nucleotide sequence ID" value="NZ_AP017470.1"/>
</dbReference>
<dbReference type="GO" id="GO:0071555">
    <property type="term" value="P:cell wall organization"/>
    <property type="evidence" value="ECO:0007669"/>
    <property type="project" value="UniProtKB-KW"/>
</dbReference>
<dbReference type="SUPFAM" id="SSF56601">
    <property type="entry name" value="beta-lactamase/transpeptidase-like"/>
    <property type="match status" value="1"/>
</dbReference>
<dbReference type="InterPro" id="IPR050396">
    <property type="entry name" value="Glycosyltr_51/Transpeptidase"/>
</dbReference>
<evidence type="ECO:0000256" key="1">
    <source>
        <dbReference type="ARBA" id="ARBA00004236"/>
    </source>
</evidence>
<feature type="transmembrane region" description="Helical" evidence="21">
    <location>
        <begin position="37"/>
        <end position="59"/>
    </location>
</feature>
<comment type="similarity">
    <text evidence="3">In the C-terminal section; belongs to the transpeptidase family.</text>
</comment>
<dbReference type="SUPFAM" id="SSF50249">
    <property type="entry name" value="Nucleic acid-binding proteins"/>
    <property type="match status" value="1"/>
</dbReference>
<keyword evidence="10 21" id="KW-0812">Transmembrane</keyword>
<evidence type="ECO:0000256" key="13">
    <source>
        <dbReference type="ARBA" id="ARBA00022984"/>
    </source>
</evidence>
<dbReference type="PANTHER" id="PTHR32282">
    <property type="entry name" value="BINDING PROTEIN TRANSPEPTIDASE, PUTATIVE-RELATED"/>
    <property type="match status" value="1"/>
</dbReference>
<keyword evidence="7" id="KW-0645">Protease</keyword>
<dbReference type="FunFam" id="1.10.3810.10:FF:000003">
    <property type="entry name" value="Penicillin-binding protein 1a"/>
    <property type="match status" value="1"/>
</dbReference>
<dbReference type="InterPro" id="IPR001460">
    <property type="entry name" value="PCN-bd_Tpept"/>
</dbReference>
<dbReference type="GO" id="GO:0009252">
    <property type="term" value="P:peptidoglycan biosynthetic process"/>
    <property type="evidence" value="ECO:0007669"/>
    <property type="project" value="UniProtKB-KW"/>
</dbReference>
<dbReference type="AlphaFoldDB" id="A0A7R6PMH0"/>
<evidence type="ECO:0000256" key="15">
    <source>
        <dbReference type="ARBA" id="ARBA00023136"/>
    </source>
</evidence>
<evidence type="ECO:0000256" key="3">
    <source>
        <dbReference type="ARBA" id="ARBA00007090"/>
    </source>
</evidence>
<evidence type="ECO:0000256" key="18">
    <source>
        <dbReference type="ARBA" id="ARBA00034000"/>
    </source>
</evidence>
<dbReference type="SMART" id="SM00316">
    <property type="entry name" value="S1"/>
    <property type="match status" value="1"/>
</dbReference>
<evidence type="ECO:0000259" key="22">
    <source>
        <dbReference type="PROSITE" id="PS50126"/>
    </source>
</evidence>
<keyword evidence="14 21" id="KW-1133">Transmembrane helix</keyword>
<comment type="catalytic activity">
    <reaction evidence="19">
        <text>[GlcNAc-(1-&gt;4)-Mur2Ac(oyl-L-Ala-gamma-D-Glu-L-Lys-D-Ala-D-Ala)](n)-di-trans,octa-cis-undecaprenyl diphosphate + beta-D-GlcNAc-(1-&gt;4)-Mur2Ac(oyl-L-Ala-gamma-D-Glu-L-Lys-D-Ala-D-Ala)-di-trans,octa-cis-undecaprenyl diphosphate = [GlcNAc-(1-&gt;4)-Mur2Ac(oyl-L-Ala-gamma-D-Glu-L-Lys-D-Ala-D-Ala)](n+1)-di-trans,octa-cis-undecaprenyl diphosphate + di-trans,octa-cis-undecaprenyl diphosphate + H(+)</text>
        <dbReference type="Rhea" id="RHEA:23708"/>
        <dbReference type="Rhea" id="RHEA-COMP:9602"/>
        <dbReference type="Rhea" id="RHEA-COMP:9603"/>
        <dbReference type="ChEBI" id="CHEBI:15378"/>
        <dbReference type="ChEBI" id="CHEBI:58405"/>
        <dbReference type="ChEBI" id="CHEBI:60033"/>
        <dbReference type="ChEBI" id="CHEBI:78435"/>
        <dbReference type="EC" id="2.4.99.28"/>
    </reaction>
</comment>
<dbReference type="Proteomes" id="UP000595564">
    <property type="component" value="Chromosome"/>
</dbReference>
<dbReference type="Gene3D" id="3.40.710.10">
    <property type="entry name" value="DD-peptidase/beta-lactamase superfamily"/>
    <property type="match status" value="2"/>
</dbReference>
<dbReference type="GO" id="GO:0005886">
    <property type="term" value="C:plasma membrane"/>
    <property type="evidence" value="ECO:0007669"/>
    <property type="project" value="UniProtKB-SubCell"/>
</dbReference>
<dbReference type="PROSITE" id="PS50126">
    <property type="entry name" value="S1"/>
    <property type="match status" value="1"/>
</dbReference>
<keyword evidence="15 21" id="KW-0472">Membrane</keyword>
<organism evidence="23 24">
    <name type="scientific">Thermotomaculum hydrothermale</name>
    <dbReference type="NCBI Taxonomy" id="981385"/>
    <lineage>
        <taxon>Bacteria</taxon>
        <taxon>Pseudomonadati</taxon>
        <taxon>Acidobacteriota</taxon>
        <taxon>Holophagae</taxon>
        <taxon>Thermotomaculales</taxon>
        <taxon>Thermotomaculaceae</taxon>
        <taxon>Thermotomaculum</taxon>
    </lineage>
</organism>
<accession>A0A7R6PMH0</accession>
<dbReference type="InterPro" id="IPR001264">
    <property type="entry name" value="Glyco_trans_51"/>
</dbReference>
<dbReference type="InterPro" id="IPR003029">
    <property type="entry name" value="S1_domain"/>
</dbReference>
<dbReference type="NCBIfam" id="TIGR02074">
    <property type="entry name" value="PBP_1a_fam"/>
    <property type="match status" value="1"/>
</dbReference>
<dbReference type="Pfam" id="PF00575">
    <property type="entry name" value="S1"/>
    <property type="match status" value="1"/>
</dbReference>
<evidence type="ECO:0000256" key="4">
    <source>
        <dbReference type="ARBA" id="ARBA00007739"/>
    </source>
</evidence>
<evidence type="ECO:0000256" key="21">
    <source>
        <dbReference type="SAM" id="Phobius"/>
    </source>
</evidence>
<evidence type="ECO:0000256" key="2">
    <source>
        <dbReference type="ARBA" id="ARBA00004752"/>
    </source>
</evidence>
<dbReference type="GO" id="GO:0008955">
    <property type="term" value="F:peptidoglycan glycosyltransferase activity"/>
    <property type="evidence" value="ECO:0007669"/>
    <property type="project" value="UniProtKB-EC"/>
</dbReference>
<name>A0A7R6PMH0_9BACT</name>
<dbReference type="InterPro" id="IPR012338">
    <property type="entry name" value="Beta-lactam/transpept-like"/>
</dbReference>
<proteinExistence type="inferred from homology"/>
<dbReference type="GO" id="GO:0008658">
    <property type="term" value="F:penicillin binding"/>
    <property type="evidence" value="ECO:0007669"/>
    <property type="project" value="InterPro"/>
</dbReference>
<dbReference type="Pfam" id="PF00912">
    <property type="entry name" value="Transgly"/>
    <property type="match status" value="1"/>
</dbReference>
<evidence type="ECO:0000256" key="19">
    <source>
        <dbReference type="ARBA" id="ARBA00049902"/>
    </source>
</evidence>
<dbReference type="GO" id="GO:0003676">
    <property type="term" value="F:nucleic acid binding"/>
    <property type="evidence" value="ECO:0007669"/>
    <property type="project" value="InterPro"/>
</dbReference>
<dbReference type="SUPFAM" id="SSF53955">
    <property type="entry name" value="Lysozyme-like"/>
    <property type="match status" value="1"/>
</dbReference>
<comment type="pathway">
    <text evidence="2">Cell wall biogenesis; peptidoglycan biosynthesis.</text>
</comment>
<evidence type="ECO:0000256" key="10">
    <source>
        <dbReference type="ARBA" id="ARBA00022692"/>
    </source>
</evidence>
<evidence type="ECO:0000256" key="14">
    <source>
        <dbReference type="ARBA" id="ARBA00022989"/>
    </source>
</evidence>
<keyword evidence="12" id="KW-0133">Cell shape</keyword>
<keyword evidence="11" id="KW-0378">Hydrolase</keyword>
<evidence type="ECO:0000256" key="16">
    <source>
        <dbReference type="ARBA" id="ARBA00023268"/>
    </source>
</evidence>
<protein>
    <submittedName>
        <fullName evidence="23">Penicillin-binding protein 1A</fullName>
    </submittedName>
</protein>
<feature type="domain" description="S1 motif" evidence="22">
    <location>
        <begin position="378"/>
        <end position="446"/>
    </location>
</feature>
<evidence type="ECO:0000256" key="9">
    <source>
        <dbReference type="ARBA" id="ARBA00022679"/>
    </source>
</evidence>
<evidence type="ECO:0000256" key="6">
    <source>
        <dbReference type="ARBA" id="ARBA00022645"/>
    </source>
</evidence>
<keyword evidence="5" id="KW-1003">Cell membrane</keyword>
<keyword evidence="16" id="KW-0511">Multifunctional enzyme</keyword>
<dbReference type="Pfam" id="PF00905">
    <property type="entry name" value="Transpeptidase"/>
    <property type="match status" value="2"/>
</dbReference>
<dbReference type="EMBL" id="AP017470">
    <property type="protein sequence ID" value="BBB32812.1"/>
    <property type="molecule type" value="Genomic_DNA"/>
</dbReference>
<evidence type="ECO:0000313" key="24">
    <source>
        <dbReference type="Proteomes" id="UP000595564"/>
    </source>
</evidence>
<dbReference type="GO" id="GO:0030288">
    <property type="term" value="C:outer membrane-bounded periplasmic space"/>
    <property type="evidence" value="ECO:0007669"/>
    <property type="project" value="TreeGrafter"/>
</dbReference>
<evidence type="ECO:0000256" key="20">
    <source>
        <dbReference type="ARBA" id="ARBA00060592"/>
    </source>
</evidence>
<comment type="catalytic activity">
    <reaction evidence="18">
        <text>Preferential cleavage: (Ac)2-L-Lys-D-Ala-|-D-Ala. Also transpeptidation of peptidyl-alanyl moieties that are N-acyl substituents of D-alanine.</text>
        <dbReference type="EC" id="3.4.16.4"/>
    </reaction>
</comment>
<evidence type="ECO:0000313" key="23">
    <source>
        <dbReference type="EMBL" id="BBB32812.1"/>
    </source>
</evidence>
<keyword evidence="13" id="KW-0573">Peptidoglycan synthesis</keyword>
<keyword evidence="17" id="KW-0961">Cell wall biogenesis/degradation</keyword>
<sequence>MSEEHKKDEIIVERDQEEVNLKKLREKKKEKPFYRKILYLFLFFLFCAIFGFGFAKYILSLGQNNELMEKLRDFKPKLVTKVYDIHGDVIGTFAREKRELISYNDIPKSFVEALVAVEDARFFEHVGVDPLGIIRAAISDLITMRASQGASTITMQLVRQMTGRKEKSIKRKITEALLAIQIERLFTKEEIFERYANQVYFGRGLYGLQAASRYYFGKDAAELTIPESAFLAGLVQAPSRYSPTRNIKLAKKRRDHVLKRMLEEGYITKEQYKDAVKTPLVLPGENVEVKERVGAYFLEEVRKYLYEKYGADTVLDDGLNVYTTLDLQLQKAAEKAVRDGLKALDKRQGFRVEDKKFVKKEEIETYWSPTWNKSIEEGDTVEGVIVKSDEKSAIVRIKDYKIKIGKYEIVWTRAKKVNDILQPGDVVLFKIHKFDPEHNKFNISLDQEPKVEGALLAINHHSGEILAMVGGYSFKRSKFNRAIQAKRQTGSVFKPILYGAAFDSAFTLADTFFDEPTIFLDPKLFYVDEYGNIQRYELSEQYKKKIREGEVDEPEPYEPQNYYHEYDGLVTLRTALEKSKNIVSVKLFNRIGYKKIRSFAKKLGIKEKIAPYLSSALGSTDLTLFEVCRAYGTIANLGVTTEPFFIRKVADRYGNTLEEQTILSYRAISKDTAYITLEAMRGVIQHGTGRRARQLNWNLCGKTGTTDNYTDAWFVGSDPNITLGVWVGFDLKQSLGNKETGARAALPIWIDFMKEYIKHSVKTDWPVPKGIVRVPIDKRSGLLANIDAGCKPEDIILEAFKKGTQPVEKCSKEIHEILSLPYYEQHGKNIMVDPKTGEIKPNIEFIIYH</sequence>
<dbReference type="PANTHER" id="PTHR32282:SF11">
    <property type="entry name" value="PENICILLIN-BINDING PROTEIN 1B"/>
    <property type="match status" value="1"/>
</dbReference>
<dbReference type="InterPro" id="IPR036950">
    <property type="entry name" value="PBP_transglycosylase"/>
</dbReference>
<comment type="pathway">
    <text evidence="20">Glycan biosynthesis.</text>
</comment>
<dbReference type="GO" id="GO:0008360">
    <property type="term" value="P:regulation of cell shape"/>
    <property type="evidence" value="ECO:0007669"/>
    <property type="project" value="UniProtKB-KW"/>
</dbReference>
<evidence type="ECO:0000256" key="8">
    <source>
        <dbReference type="ARBA" id="ARBA00022676"/>
    </source>
</evidence>
<comment type="subcellular location">
    <subcellularLocation>
        <location evidence="1">Cell membrane</location>
    </subcellularLocation>
</comment>
<keyword evidence="9" id="KW-0808">Transferase</keyword>
<evidence type="ECO:0000256" key="11">
    <source>
        <dbReference type="ARBA" id="ARBA00022801"/>
    </source>
</evidence>
<evidence type="ECO:0000256" key="5">
    <source>
        <dbReference type="ARBA" id="ARBA00022475"/>
    </source>
</evidence>
<gene>
    <name evidence="23" type="primary">mrcA</name>
    <name evidence="23" type="ORF">TTHT_1295</name>
</gene>
<keyword evidence="8" id="KW-0328">Glycosyltransferase</keyword>
<dbReference type="InterPro" id="IPR012340">
    <property type="entry name" value="NA-bd_OB-fold"/>
</dbReference>
<dbReference type="GO" id="GO:0009002">
    <property type="term" value="F:serine-type D-Ala-D-Ala carboxypeptidase activity"/>
    <property type="evidence" value="ECO:0007669"/>
    <property type="project" value="UniProtKB-EC"/>
</dbReference>